<dbReference type="AlphaFoldDB" id="A0A2X2RPP1"/>
<dbReference type="UniPathway" id="UPA00124"/>
<evidence type="ECO:0000313" key="8">
    <source>
        <dbReference type="EMBL" id="SQA78461.1"/>
    </source>
</evidence>
<dbReference type="RefSeq" id="WP_111973401.1">
    <property type="nucleotide sequence ID" value="NZ_UARG01000017.1"/>
</dbReference>
<dbReference type="NCBIfam" id="TIGR01214">
    <property type="entry name" value="rmlD"/>
    <property type="match status" value="1"/>
</dbReference>
<name>A0A2X2RPP1_CAPOC</name>
<dbReference type="Proteomes" id="UP000249891">
    <property type="component" value="Unassembled WGS sequence"/>
</dbReference>
<dbReference type="InterPro" id="IPR036291">
    <property type="entry name" value="NAD(P)-bd_dom_sf"/>
</dbReference>
<dbReference type="EC" id="1.1.1.133" evidence="3 6"/>
<evidence type="ECO:0000256" key="2">
    <source>
        <dbReference type="ARBA" id="ARBA00010944"/>
    </source>
</evidence>
<dbReference type="PANTHER" id="PTHR10491">
    <property type="entry name" value="DTDP-4-DEHYDRORHAMNOSE REDUCTASE"/>
    <property type="match status" value="1"/>
</dbReference>
<evidence type="ECO:0000313" key="9">
    <source>
        <dbReference type="EMBL" id="SQA95306.1"/>
    </source>
</evidence>
<feature type="domain" description="RmlD-like substrate binding" evidence="7">
    <location>
        <begin position="1"/>
        <end position="275"/>
    </location>
</feature>
<keyword evidence="6" id="KW-0521">NADP</keyword>
<dbReference type="InterPro" id="IPR029903">
    <property type="entry name" value="RmlD-like-bd"/>
</dbReference>
<dbReference type="GO" id="GO:0008831">
    <property type="term" value="F:dTDP-4-dehydrorhamnose reductase activity"/>
    <property type="evidence" value="ECO:0007669"/>
    <property type="project" value="UniProtKB-EC"/>
</dbReference>
<accession>A0A2X2RPP1</accession>
<comment type="function">
    <text evidence="6">Catalyzes the reduction of dTDP-6-deoxy-L-lyxo-4-hexulose to yield dTDP-L-rhamnose.</text>
</comment>
<evidence type="ECO:0000256" key="3">
    <source>
        <dbReference type="ARBA" id="ARBA00012929"/>
    </source>
</evidence>
<dbReference type="GO" id="GO:0019305">
    <property type="term" value="P:dTDP-rhamnose biosynthetic process"/>
    <property type="evidence" value="ECO:0007669"/>
    <property type="project" value="UniProtKB-UniPathway"/>
</dbReference>
<dbReference type="EMBL" id="UARG01000017">
    <property type="protein sequence ID" value="SQA78461.1"/>
    <property type="molecule type" value="Genomic_DNA"/>
</dbReference>
<proteinExistence type="inferred from homology"/>
<dbReference type="Proteomes" id="UP000250169">
    <property type="component" value="Unassembled WGS sequence"/>
</dbReference>
<organism evidence="8 10">
    <name type="scientific">Capnocytophaga ochracea</name>
    <dbReference type="NCBI Taxonomy" id="1018"/>
    <lineage>
        <taxon>Bacteria</taxon>
        <taxon>Pseudomonadati</taxon>
        <taxon>Bacteroidota</taxon>
        <taxon>Flavobacteriia</taxon>
        <taxon>Flavobacteriales</taxon>
        <taxon>Flavobacteriaceae</taxon>
        <taxon>Capnocytophaga</taxon>
    </lineage>
</organism>
<reference evidence="10 11" key="1">
    <citation type="submission" date="2018-06" db="EMBL/GenBank/DDBJ databases">
        <authorList>
            <consortium name="Pathogen Informatics"/>
            <person name="Doyle S."/>
        </authorList>
    </citation>
    <scope>NUCLEOTIDE SEQUENCE [LARGE SCALE GENOMIC DNA]</scope>
    <source>
        <strain evidence="9 11">NCTC11545</strain>
        <strain evidence="8 10">NCTC11546</strain>
    </source>
</reference>
<evidence type="ECO:0000256" key="5">
    <source>
        <dbReference type="ARBA" id="ARBA00048200"/>
    </source>
</evidence>
<evidence type="ECO:0000256" key="6">
    <source>
        <dbReference type="RuleBase" id="RU364082"/>
    </source>
</evidence>
<dbReference type="SUPFAM" id="SSF51735">
    <property type="entry name" value="NAD(P)-binding Rossmann-fold domains"/>
    <property type="match status" value="1"/>
</dbReference>
<protein>
    <recommendedName>
        <fullName evidence="4 6">dTDP-4-dehydrorhamnose reductase</fullName>
        <ecNumber evidence="3 6">1.1.1.133</ecNumber>
    </recommendedName>
</protein>
<sequence length="280" mass="31216">MNVLVTGGSGQLGSEIQANPHKKSCYYFTDINSLDICDVQAIRAFVQLNNIGVIVNCAAYTNVDKAEDDSALATLINHTAVENLATVCKEHNLPLIHISTDYVFGGSKNTPYTETDPTTPLGVYGRTKLAGEQAIQQAGIEHLIIRTAWLYSLRFGHNFVKTIQRLSAERTELKVVFDQVGTPTNASDLADFIVQAVENLWYKGKREVYHFSNEGVCSWYDFAVTIVAQSGNDCKVLPCRSDEFPSKVTRPAYSVLDKTKLKKDFNYPIPHWRHSFCGDK</sequence>
<gene>
    <name evidence="8" type="primary">rmlD</name>
    <name evidence="9" type="ORF">NCTC11545_02534</name>
    <name evidence="8" type="ORF">NCTC11546_01693</name>
</gene>
<evidence type="ECO:0000256" key="1">
    <source>
        <dbReference type="ARBA" id="ARBA00004781"/>
    </source>
</evidence>
<evidence type="ECO:0000256" key="4">
    <source>
        <dbReference type="ARBA" id="ARBA00017099"/>
    </source>
</evidence>
<dbReference type="Gene3D" id="3.90.25.10">
    <property type="entry name" value="UDP-galactose 4-epimerase, domain 1"/>
    <property type="match status" value="1"/>
</dbReference>
<evidence type="ECO:0000313" key="10">
    <source>
        <dbReference type="Proteomes" id="UP000249891"/>
    </source>
</evidence>
<dbReference type="EMBL" id="UAVS01000011">
    <property type="protein sequence ID" value="SQA95306.1"/>
    <property type="molecule type" value="Genomic_DNA"/>
</dbReference>
<comment type="similarity">
    <text evidence="2 6">Belongs to the dTDP-4-dehydrorhamnose reductase family.</text>
</comment>
<dbReference type="Gene3D" id="3.40.50.720">
    <property type="entry name" value="NAD(P)-binding Rossmann-like Domain"/>
    <property type="match status" value="1"/>
</dbReference>
<comment type="pathway">
    <text evidence="1 6">Carbohydrate biosynthesis; dTDP-L-rhamnose biosynthesis.</text>
</comment>
<dbReference type="GO" id="GO:0005829">
    <property type="term" value="C:cytosol"/>
    <property type="evidence" value="ECO:0007669"/>
    <property type="project" value="TreeGrafter"/>
</dbReference>
<dbReference type="PANTHER" id="PTHR10491:SF4">
    <property type="entry name" value="METHIONINE ADENOSYLTRANSFERASE 2 SUBUNIT BETA"/>
    <property type="match status" value="1"/>
</dbReference>
<evidence type="ECO:0000313" key="11">
    <source>
        <dbReference type="Proteomes" id="UP000250169"/>
    </source>
</evidence>
<dbReference type="Pfam" id="PF04321">
    <property type="entry name" value="RmlD_sub_bind"/>
    <property type="match status" value="1"/>
</dbReference>
<dbReference type="InterPro" id="IPR005913">
    <property type="entry name" value="dTDP_dehydrorham_reduct"/>
</dbReference>
<keyword evidence="6 8" id="KW-0560">Oxidoreductase</keyword>
<evidence type="ECO:0000259" key="7">
    <source>
        <dbReference type="Pfam" id="PF04321"/>
    </source>
</evidence>
<dbReference type="CDD" id="cd05254">
    <property type="entry name" value="dTDP_HR_like_SDR_e"/>
    <property type="match status" value="1"/>
</dbReference>
<comment type="catalytic activity">
    <reaction evidence="5">
        <text>dTDP-beta-L-rhamnose + NADP(+) = dTDP-4-dehydro-beta-L-rhamnose + NADPH + H(+)</text>
        <dbReference type="Rhea" id="RHEA:21796"/>
        <dbReference type="ChEBI" id="CHEBI:15378"/>
        <dbReference type="ChEBI" id="CHEBI:57510"/>
        <dbReference type="ChEBI" id="CHEBI:57783"/>
        <dbReference type="ChEBI" id="CHEBI:58349"/>
        <dbReference type="ChEBI" id="CHEBI:62830"/>
        <dbReference type="EC" id="1.1.1.133"/>
    </reaction>
</comment>